<sequence>MASKVTIMLPNGQKMPALGFGTWQAKENVLTEALESALEAGYRHIDTAPVYENEHEIGDDLHPKDENGKIKIDKCTDHIAVWKEMEKQVSAGKTKAIGLSNFNIKQIEKVISIAKEPIANLQIELHAYFQQNQIVEFCKKKGITVTAYSPLGTRGLVNLLGKNEKIPSIMDNKSYNTKHHHELNQSTINTNTVDNDNLSRTQFGFFIGETHCAPSSSSTINDDSESIKTRNDDIKCELPRDNKLLPNNNLSWLQCTRYRPPKLPRKSLAGKICKRKPAIHPRIPFTSFQIQTLEEKYKKSAYLSRKDVVQLSTILRLPHNRIKIWFQNRRARDRRETQVTNNLI</sequence>
<dbReference type="GO" id="GO:0016491">
    <property type="term" value="F:oxidoreductase activity"/>
    <property type="evidence" value="ECO:0007669"/>
    <property type="project" value="InterPro"/>
</dbReference>
<dbReference type="InterPro" id="IPR001356">
    <property type="entry name" value="HD"/>
</dbReference>
<comment type="subcellular location">
    <subcellularLocation>
        <location evidence="1 2">Nucleus</location>
    </subcellularLocation>
</comment>
<feature type="domain" description="Homeobox" evidence="3">
    <location>
        <begin position="276"/>
        <end position="336"/>
    </location>
</feature>
<evidence type="ECO:0000256" key="1">
    <source>
        <dbReference type="PROSITE-ProRule" id="PRU00108"/>
    </source>
</evidence>
<dbReference type="Proteomes" id="UP000729913">
    <property type="component" value="Unassembled WGS sequence"/>
</dbReference>
<dbReference type="PROSITE" id="PS00062">
    <property type="entry name" value="ALDOKETO_REDUCTASE_2"/>
    <property type="match status" value="1"/>
</dbReference>
<keyword evidence="1 2" id="KW-0238">DNA-binding</keyword>
<dbReference type="PROSITE" id="PS00798">
    <property type="entry name" value="ALDOKETO_REDUCTASE_1"/>
    <property type="match status" value="1"/>
</dbReference>
<dbReference type="CDD" id="cd00086">
    <property type="entry name" value="homeodomain"/>
    <property type="match status" value="1"/>
</dbReference>
<dbReference type="AlphaFoldDB" id="A0A8J5QN39"/>
<comment type="caution">
    <text evidence="4">The sequence shown here is derived from an EMBL/GenBank/DDBJ whole genome shotgun (WGS) entry which is preliminary data.</text>
</comment>
<dbReference type="PROSITE" id="PS50071">
    <property type="entry name" value="HOMEOBOX_2"/>
    <property type="match status" value="1"/>
</dbReference>
<keyword evidence="5" id="KW-1185">Reference proteome</keyword>
<dbReference type="Pfam" id="PF00046">
    <property type="entry name" value="Homeodomain"/>
    <property type="match status" value="1"/>
</dbReference>
<keyword evidence="1 2" id="KW-0371">Homeobox</keyword>
<dbReference type="PROSITE" id="PS00027">
    <property type="entry name" value="HOMEOBOX_1"/>
    <property type="match status" value="1"/>
</dbReference>
<organism evidence="4 5">
    <name type="scientific">Cotesia typhae</name>
    <dbReference type="NCBI Taxonomy" id="2053667"/>
    <lineage>
        <taxon>Eukaryota</taxon>
        <taxon>Metazoa</taxon>
        <taxon>Ecdysozoa</taxon>
        <taxon>Arthropoda</taxon>
        <taxon>Hexapoda</taxon>
        <taxon>Insecta</taxon>
        <taxon>Pterygota</taxon>
        <taxon>Neoptera</taxon>
        <taxon>Endopterygota</taxon>
        <taxon>Hymenoptera</taxon>
        <taxon>Apocrita</taxon>
        <taxon>Ichneumonoidea</taxon>
        <taxon>Braconidae</taxon>
        <taxon>Microgastrinae</taxon>
        <taxon>Cotesia</taxon>
    </lineage>
</organism>
<evidence type="ECO:0000256" key="2">
    <source>
        <dbReference type="RuleBase" id="RU000682"/>
    </source>
</evidence>
<evidence type="ECO:0000259" key="3">
    <source>
        <dbReference type="PROSITE" id="PS50071"/>
    </source>
</evidence>
<dbReference type="InterPro" id="IPR018170">
    <property type="entry name" value="Aldo/ket_reductase_CS"/>
</dbReference>
<dbReference type="InterPro" id="IPR020471">
    <property type="entry name" value="AKR"/>
</dbReference>
<dbReference type="InterPro" id="IPR023210">
    <property type="entry name" value="NADP_OxRdtase_dom"/>
</dbReference>
<evidence type="ECO:0000313" key="5">
    <source>
        <dbReference type="Proteomes" id="UP000729913"/>
    </source>
</evidence>
<proteinExistence type="predicted"/>
<protein>
    <recommendedName>
        <fullName evidence="3">Homeobox domain-containing protein</fullName>
    </recommendedName>
</protein>
<reference evidence="4" key="2">
    <citation type="submission" date="2021-04" db="EMBL/GenBank/DDBJ databases">
        <title>Genome-wide patterns of bracovirus chromosomal integration into multiple host tissues during parasitism.</title>
        <authorList>
            <person name="Chebbi M.A.C."/>
        </authorList>
    </citation>
    <scope>NUCLEOTIDE SEQUENCE</scope>
    <source>
        <tissue evidence="4">Whole body</tissue>
    </source>
</reference>
<name>A0A8J5QN39_9HYME</name>
<evidence type="ECO:0000313" key="4">
    <source>
        <dbReference type="EMBL" id="KAG8036635.1"/>
    </source>
</evidence>
<accession>A0A8J5QN39</accession>
<gene>
    <name evidence="4" type="ORF">G9C98_003957</name>
</gene>
<dbReference type="GO" id="GO:0000981">
    <property type="term" value="F:DNA-binding transcription factor activity, RNA polymerase II-specific"/>
    <property type="evidence" value="ECO:0007669"/>
    <property type="project" value="InterPro"/>
</dbReference>
<dbReference type="OrthoDB" id="1867783at2759"/>
<dbReference type="InterPro" id="IPR017970">
    <property type="entry name" value="Homeobox_CS"/>
</dbReference>
<dbReference type="Pfam" id="PF00248">
    <property type="entry name" value="Aldo_ket_red"/>
    <property type="match status" value="2"/>
</dbReference>
<dbReference type="EMBL" id="JAAOIC020000048">
    <property type="protein sequence ID" value="KAG8036635.1"/>
    <property type="molecule type" value="Genomic_DNA"/>
</dbReference>
<reference evidence="4" key="1">
    <citation type="submission" date="2020-03" db="EMBL/GenBank/DDBJ databases">
        <authorList>
            <person name="Chebbi M.A."/>
            <person name="Drezen J.M."/>
        </authorList>
    </citation>
    <scope>NUCLEOTIDE SEQUENCE</scope>
    <source>
        <tissue evidence="4">Whole body</tissue>
    </source>
</reference>
<dbReference type="GO" id="GO:0005634">
    <property type="term" value="C:nucleus"/>
    <property type="evidence" value="ECO:0007669"/>
    <property type="project" value="UniProtKB-SubCell"/>
</dbReference>
<dbReference type="PANTHER" id="PTHR11732">
    <property type="entry name" value="ALDO/KETO REDUCTASE"/>
    <property type="match status" value="1"/>
</dbReference>
<keyword evidence="1 2" id="KW-0539">Nucleus</keyword>
<dbReference type="GO" id="GO:0003677">
    <property type="term" value="F:DNA binding"/>
    <property type="evidence" value="ECO:0007669"/>
    <property type="project" value="UniProtKB-UniRule"/>
</dbReference>
<feature type="DNA-binding region" description="Homeobox" evidence="1">
    <location>
        <begin position="278"/>
        <end position="337"/>
    </location>
</feature>
<dbReference type="SMART" id="SM00389">
    <property type="entry name" value="HOX"/>
    <property type="match status" value="1"/>
</dbReference>